<accession>A0ACD6B562</accession>
<organism evidence="1 2">
    <name type="scientific">Choristoneura occidentalis granulovirus</name>
    <dbReference type="NCBI Taxonomy" id="364745"/>
    <lineage>
        <taxon>Viruses</taxon>
        <taxon>Viruses incertae sedis</taxon>
        <taxon>Naldaviricetes</taxon>
        <taxon>Lefavirales</taxon>
        <taxon>Baculoviridae</taxon>
        <taxon>Betabaculovirus</taxon>
        <taxon>Betabaculovirus chofumiferanae</taxon>
    </lineage>
</organism>
<dbReference type="OrthoDB" id="27550at10239"/>
<dbReference type="Proteomes" id="UP000202317">
    <property type="component" value="Segment"/>
</dbReference>
<dbReference type="KEGG" id="vg:4155913"/>
<reference evidence="1 2" key="1">
    <citation type="journal article" date="2006" name="J. Gen. Virol.">
        <title>Sequence analysis of the Choristoneura occidentalis granulovirus genome.</title>
        <authorList>
            <person name="Escasa S.R."/>
            <person name="Lauzon H.A.M."/>
            <person name="Mathur A.C."/>
            <person name="Krell P.J."/>
            <person name="Arif B.M."/>
        </authorList>
    </citation>
    <scope>NUCLEOTIDE SEQUENCE [LARGE SCALE GENOMIC DNA]</scope>
</reference>
<keyword evidence="2" id="KW-1185">Reference proteome</keyword>
<sequence length="84" mass="9906">MDNILNYEEQTEWNELQDLHIYIENNTQLDEGSKLLIDTLIKGFVEMANKNNKRKILDGIGDLLKETKKAYDLEIIKNEYNNEC</sequence>
<proteinExistence type="predicted"/>
<evidence type="ECO:0000313" key="1">
    <source>
        <dbReference type="EMBL" id="ABC61140.1"/>
    </source>
</evidence>
<name>A0ACD6B562_9BBAC</name>
<dbReference type="EMBL" id="DQ333351">
    <property type="protein sequence ID" value="ABC61140.1"/>
    <property type="molecule type" value="Genomic_DNA"/>
</dbReference>
<evidence type="ECO:0000313" key="2">
    <source>
        <dbReference type="Proteomes" id="UP000202317"/>
    </source>
</evidence>
<protein>
    <submittedName>
        <fullName evidence="1">Uncharacterized protein</fullName>
    </submittedName>
</protein>